<evidence type="ECO:0000256" key="5">
    <source>
        <dbReference type="ARBA" id="ARBA00022989"/>
    </source>
</evidence>
<feature type="domain" description="Tripartite ATP-independent periplasmic transporters DctQ component" evidence="8">
    <location>
        <begin position="160"/>
        <end position="229"/>
    </location>
</feature>
<organism evidence="9 10">
    <name type="scientific">Marivivens donghaensis</name>
    <dbReference type="NCBI Taxonomy" id="1699413"/>
    <lineage>
        <taxon>Bacteria</taxon>
        <taxon>Pseudomonadati</taxon>
        <taxon>Pseudomonadota</taxon>
        <taxon>Alphaproteobacteria</taxon>
        <taxon>Rhodobacterales</taxon>
        <taxon>Paracoccaceae</taxon>
        <taxon>Marivivens group</taxon>
        <taxon>Marivivens</taxon>
    </lineage>
</organism>
<reference evidence="9 10" key="1">
    <citation type="submission" date="2020-03" db="EMBL/GenBank/DDBJ databases">
        <title>Bacterial isolates of synthetic phycosphere.</title>
        <authorList>
            <person name="Fu H."/>
            <person name="Moran M.A."/>
        </authorList>
    </citation>
    <scope>NUCLEOTIDE SEQUENCE [LARGE SCALE GENOMIC DNA]</scope>
    <source>
        <strain evidence="9 10">HF1</strain>
    </source>
</reference>
<comment type="similarity">
    <text evidence="7">Belongs to the TRAP transporter small permease family.</text>
</comment>
<evidence type="ECO:0000259" key="8">
    <source>
        <dbReference type="Pfam" id="PF04290"/>
    </source>
</evidence>
<feature type="transmembrane region" description="Helical" evidence="7">
    <location>
        <begin position="119"/>
        <end position="139"/>
    </location>
</feature>
<evidence type="ECO:0000313" key="10">
    <source>
        <dbReference type="Proteomes" id="UP000709466"/>
    </source>
</evidence>
<evidence type="ECO:0000256" key="1">
    <source>
        <dbReference type="ARBA" id="ARBA00004651"/>
    </source>
</evidence>
<feature type="transmembrane region" description="Helical" evidence="7">
    <location>
        <begin position="41"/>
        <end position="59"/>
    </location>
</feature>
<accession>A0ABX0W108</accession>
<dbReference type="Proteomes" id="UP000709466">
    <property type="component" value="Unassembled WGS sequence"/>
</dbReference>
<comment type="function">
    <text evidence="7">Part of the tripartite ATP-independent periplasmic (TRAP) transport system.</text>
</comment>
<comment type="subcellular location">
    <subcellularLocation>
        <location evidence="7">Cell inner membrane</location>
        <topology evidence="7">Multi-pass membrane protein</topology>
    </subcellularLocation>
    <subcellularLocation>
        <location evidence="1">Cell membrane</location>
        <topology evidence="1">Multi-pass membrane protein</topology>
    </subcellularLocation>
</comment>
<feature type="transmembrane region" description="Helical" evidence="7">
    <location>
        <begin position="71"/>
        <end position="99"/>
    </location>
</feature>
<keyword evidence="7" id="KW-0997">Cell inner membrane</keyword>
<comment type="subunit">
    <text evidence="7">The complex comprises the extracytoplasmic solute receptor protein and the two transmembrane proteins.</text>
</comment>
<dbReference type="EMBL" id="JAATOP010000007">
    <property type="protein sequence ID" value="NIY73097.1"/>
    <property type="molecule type" value="Genomic_DNA"/>
</dbReference>
<evidence type="ECO:0000256" key="2">
    <source>
        <dbReference type="ARBA" id="ARBA00022448"/>
    </source>
</evidence>
<keyword evidence="6 7" id="KW-0472">Membrane</keyword>
<gene>
    <name evidence="9" type="ORF">HCZ30_11720</name>
</gene>
<dbReference type="Pfam" id="PF04290">
    <property type="entry name" value="DctQ"/>
    <property type="match status" value="1"/>
</dbReference>
<evidence type="ECO:0000256" key="3">
    <source>
        <dbReference type="ARBA" id="ARBA00022475"/>
    </source>
</evidence>
<evidence type="ECO:0000256" key="6">
    <source>
        <dbReference type="ARBA" id="ARBA00023136"/>
    </source>
</evidence>
<evidence type="ECO:0000313" key="9">
    <source>
        <dbReference type="EMBL" id="NIY73097.1"/>
    </source>
</evidence>
<comment type="caution">
    <text evidence="9">The sequence shown here is derived from an EMBL/GenBank/DDBJ whole genome shotgun (WGS) entry which is preliminary data.</text>
</comment>
<evidence type="ECO:0000256" key="4">
    <source>
        <dbReference type="ARBA" id="ARBA00022692"/>
    </source>
</evidence>
<comment type="caution">
    <text evidence="7">Lacks conserved residue(s) required for the propagation of feature annotation.</text>
</comment>
<dbReference type="InterPro" id="IPR055348">
    <property type="entry name" value="DctQ"/>
</dbReference>
<sequence length="330" mass="37604">MEEEIACSGFFAANTEGTISCLDKFEQGNVLQWFFGNLLEAFYNLFYAIAHPSLWLDWLSWNNTTEDKLSLLNFVYYGGSLEFLFVFFVIAAILSAIGFWKNGFMWGMVRVLEGIANGIGRTFALAGLIMVMIQIMIIFLQRVFAVSEITLGFGLGFAFDVSWWSESLKFYNALIVALCATYTFVQGGHVRVDLVYSNVSYRTKKTIDMFGSIVFMLPVALVTWMYGWYFMWRHLIVPNISASDALDKVIRKAPAVRWNVETIGFSPNGFNAYFLFKMLLLCYVALVIMQAFAFFFRSYLERKEGIAAEGKHLDRDDLGDPQAELVADIH</sequence>
<protein>
    <recommendedName>
        <fullName evidence="7">TRAP transporter small permease protein</fullName>
    </recommendedName>
</protein>
<feature type="transmembrane region" description="Helical" evidence="7">
    <location>
        <begin position="209"/>
        <end position="229"/>
    </location>
</feature>
<name>A0ABX0W108_9RHOB</name>
<evidence type="ECO:0000256" key="7">
    <source>
        <dbReference type="RuleBase" id="RU369079"/>
    </source>
</evidence>
<keyword evidence="5 7" id="KW-1133">Transmembrane helix</keyword>
<feature type="transmembrane region" description="Helical" evidence="7">
    <location>
        <begin position="170"/>
        <end position="188"/>
    </location>
</feature>
<keyword evidence="3" id="KW-1003">Cell membrane</keyword>
<keyword evidence="10" id="KW-1185">Reference proteome</keyword>
<keyword evidence="4 7" id="KW-0812">Transmembrane</keyword>
<keyword evidence="2 7" id="KW-0813">Transport</keyword>
<proteinExistence type="inferred from homology"/>
<dbReference type="RefSeq" id="WP_167638478.1">
    <property type="nucleotide sequence ID" value="NZ_JAATOP010000007.1"/>
</dbReference>
<feature type="transmembrane region" description="Helical" evidence="7">
    <location>
        <begin position="274"/>
        <end position="296"/>
    </location>
</feature>